<dbReference type="InterPro" id="IPR016024">
    <property type="entry name" value="ARM-type_fold"/>
</dbReference>
<feature type="compositionally biased region" description="Polar residues" evidence="3">
    <location>
        <begin position="808"/>
        <end position="819"/>
    </location>
</feature>
<dbReference type="SUPFAM" id="SSF48371">
    <property type="entry name" value="ARM repeat"/>
    <property type="match status" value="1"/>
</dbReference>
<feature type="compositionally biased region" description="Acidic residues" evidence="3">
    <location>
        <begin position="753"/>
        <end position="764"/>
    </location>
</feature>
<feature type="region of interest" description="Disordered" evidence="3">
    <location>
        <begin position="554"/>
        <end position="580"/>
    </location>
</feature>
<dbReference type="OrthoDB" id="27483at2759"/>
<dbReference type="GO" id="GO:0072542">
    <property type="term" value="F:protein phosphatase activator activity"/>
    <property type="evidence" value="ECO:0007669"/>
    <property type="project" value="TreeGrafter"/>
</dbReference>
<dbReference type="EMBL" id="LIAE01006982">
    <property type="protein sequence ID" value="PAV83226.1"/>
    <property type="molecule type" value="Genomic_DNA"/>
</dbReference>
<feature type="compositionally biased region" description="Acidic residues" evidence="3">
    <location>
        <begin position="556"/>
        <end position="566"/>
    </location>
</feature>
<keyword evidence="2" id="KW-0539">Nucleus</keyword>
<dbReference type="PANTHER" id="PTHR23318">
    <property type="entry name" value="ATP SYNTHASE GAMMA-RELATED"/>
    <property type="match status" value="1"/>
</dbReference>
<dbReference type="STRING" id="2018661.A0A2A2LAF1"/>
<feature type="compositionally biased region" description="Low complexity" evidence="3">
    <location>
        <begin position="699"/>
        <end position="722"/>
    </location>
</feature>
<protein>
    <recommendedName>
        <fullName evidence="4">Serine/threonine-protein phosphatase 4 regulatory subunit 3-like central domain-containing protein</fullName>
    </recommendedName>
</protein>
<accession>A0A2A2LAF1</accession>
<dbReference type="PANTHER" id="PTHR23318:SF0">
    <property type="entry name" value="SERINE_THREONINE-PROTEIN PHOSPHATASE 4 REGULATORY SUBUNIT 3"/>
    <property type="match status" value="1"/>
</dbReference>
<dbReference type="InterPro" id="IPR011989">
    <property type="entry name" value="ARM-like"/>
</dbReference>
<dbReference type="Proteomes" id="UP000218231">
    <property type="component" value="Unassembled WGS sequence"/>
</dbReference>
<feature type="compositionally biased region" description="Basic and acidic residues" evidence="3">
    <location>
        <begin position="903"/>
        <end position="923"/>
    </location>
</feature>
<dbReference type="GO" id="GO:0030289">
    <property type="term" value="C:protein phosphatase 4 complex"/>
    <property type="evidence" value="ECO:0007669"/>
    <property type="project" value="TreeGrafter"/>
</dbReference>
<evidence type="ECO:0000313" key="5">
    <source>
        <dbReference type="EMBL" id="PAV83226.1"/>
    </source>
</evidence>
<dbReference type="GO" id="GO:0005654">
    <property type="term" value="C:nucleoplasm"/>
    <property type="evidence" value="ECO:0007669"/>
    <property type="project" value="TreeGrafter"/>
</dbReference>
<evidence type="ECO:0000256" key="2">
    <source>
        <dbReference type="ARBA" id="ARBA00023242"/>
    </source>
</evidence>
<dbReference type="InterPro" id="IPR051137">
    <property type="entry name" value="PP4R3-like"/>
</dbReference>
<dbReference type="Pfam" id="PF04802">
    <property type="entry name" value="PP4R3"/>
    <property type="match status" value="1"/>
</dbReference>
<dbReference type="Gene3D" id="1.25.10.10">
    <property type="entry name" value="Leucine-rich Repeat Variant"/>
    <property type="match status" value="1"/>
</dbReference>
<feature type="domain" description="Serine/threonine-protein phosphatase 4 regulatory subunit 3-like central" evidence="4">
    <location>
        <begin position="28"/>
        <end position="523"/>
    </location>
</feature>
<evidence type="ECO:0000256" key="1">
    <source>
        <dbReference type="ARBA" id="ARBA00004123"/>
    </source>
</evidence>
<proteinExistence type="predicted"/>
<comment type="caution">
    <text evidence="5">The sequence shown here is derived from an EMBL/GenBank/DDBJ whole genome shotgun (WGS) entry which is preliminary data.</text>
</comment>
<evidence type="ECO:0000313" key="6">
    <source>
        <dbReference type="Proteomes" id="UP000218231"/>
    </source>
</evidence>
<keyword evidence="6" id="KW-1185">Reference proteome</keyword>
<organism evidence="5 6">
    <name type="scientific">Diploscapter pachys</name>
    <dbReference type="NCBI Taxonomy" id="2018661"/>
    <lineage>
        <taxon>Eukaryota</taxon>
        <taxon>Metazoa</taxon>
        <taxon>Ecdysozoa</taxon>
        <taxon>Nematoda</taxon>
        <taxon>Chromadorea</taxon>
        <taxon>Rhabditida</taxon>
        <taxon>Rhabditina</taxon>
        <taxon>Rhabditomorpha</taxon>
        <taxon>Rhabditoidea</taxon>
        <taxon>Rhabditidae</taxon>
        <taxon>Diploscapter</taxon>
    </lineage>
</organism>
<sequence length="923" mass="103594">MDEADLSEGSTSGGRVILPPVEMGRLGEIELAISNHIASAMLREKMANAIENENVIAKLIDLFHMCEDLDHSEGLRYLYSITKNMFMLNRNSINDTLLDDRYLKDVIGMLEYDPAHEEPRKHREFLFEKAKFREVLPIASDELKEKIHKTYRVQYLQDVCLPAPSLFEENLLSVLNSYIFFSRIDIVTMLQKDRQLMKELFEQLKDPETGVAQRRDLAFFLKEFITLSSSLPSNGPQSKDNFYKALSNNDILGVIEPCIISPDVDTRVTIVEMLALLVEHNPQQVRDYLLRQAKDKQQEQILLNRLISHMQTDRDPELTSANQVAQVLRTLLDPDTMVSMQKADRSEFLQLFYTRSIGTLVKPLADNVQGGVLKKDDYVTANRQALVVRLLCFCIEHHSHSMRSYAINNDLLNKVLVLLKSKHHFLSLSALKILRTVIGVKNDYHFYFRHIVKERVLDKVVECFKANGNRYNLLNSAILELFDFIRSENIKTLVSYTIENHQSAFENITYVKLFTDLKIRYEQNQEREQSQSTLASTKEDDRVASPVFVKERQEEQWFEEDDEEESSQAGGAKEKLKREDVLPRKSGIETMFPSLTKRKSMMEDEDDDIAGVLLGATAAAASNHANSPPGSSFRDSSLTWSYSKLKTIRSAKLNTQKLLASKIIKRGTNNPPVTLIGPGAQQDKKLSFVIKLGGDRSRTPSPSGSSTSPQSAQATSPSNQNADSRDDEVSSSQNHKHNEQPPSPVSSVRSLVDYDESDSDEEESNNSGSSEKDKPPANENKESGTSHHPDSIPTSSTGSPVFRDEKNQAGSGLPSSNKESSPDDDVSSTSGDNDDKPDDVGLTENKETATANGHPEHPKKLEQDSAYPVTPRSGKRPSSESLTDEQADAKRSKIDQTGPESETAEHAEQHLEANSDQTQDAKA</sequence>
<feature type="compositionally biased region" description="Basic and acidic residues" evidence="3">
    <location>
        <begin position="770"/>
        <end position="790"/>
    </location>
</feature>
<comment type="subcellular location">
    <subcellularLocation>
        <location evidence="1">Nucleus</location>
    </subcellularLocation>
</comment>
<name>A0A2A2LAF1_9BILA</name>
<evidence type="ECO:0000256" key="3">
    <source>
        <dbReference type="SAM" id="MobiDB-lite"/>
    </source>
</evidence>
<dbReference type="AlphaFoldDB" id="A0A2A2LAF1"/>
<feature type="compositionally biased region" description="Basic and acidic residues" evidence="3">
    <location>
        <begin position="854"/>
        <end position="863"/>
    </location>
</feature>
<evidence type="ECO:0000259" key="4">
    <source>
        <dbReference type="Pfam" id="PF04802"/>
    </source>
</evidence>
<dbReference type="InterPro" id="IPR006887">
    <property type="entry name" value="P4R3-like_central_dom"/>
</dbReference>
<dbReference type="GO" id="GO:0006974">
    <property type="term" value="P:DNA damage response"/>
    <property type="evidence" value="ECO:0007669"/>
    <property type="project" value="TreeGrafter"/>
</dbReference>
<gene>
    <name evidence="5" type="ORF">WR25_03479</name>
</gene>
<feature type="region of interest" description="Disordered" evidence="3">
    <location>
        <begin position="662"/>
        <end position="923"/>
    </location>
</feature>
<reference evidence="5 6" key="1">
    <citation type="journal article" date="2017" name="Curr. Biol.">
        <title>Genome architecture and evolution of a unichromosomal asexual nematode.</title>
        <authorList>
            <person name="Fradin H."/>
            <person name="Zegar C."/>
            <person name="Gutwein M."/>
            <person name="Lucas J."/>
            <person name="Kovtun M."/>
            <person name="Corcoran D."/>
            <person name="Baugh L.R."/>
            <person name="Kiontke K."/>
            <person name="Gunsalus K."/>
            <person name="Fitch D.H."/>
            <person name="Piano F."/>
        </authorList>
    </citation>
    <scope>NUCLEOTIDE SEQUENCE [LARGE SCALE GENOMIC DNA]</scope>
    <source>
        <strain evidence="5">PF1309</strain>
    </source>
</reference>